<dbReference type="RefSeq" id="WP_074892311.1">
    <property type="nucleotide sequence ID" value="NZ_FOHW01000034.1"/>
</dbReference>
<sequence length="391" mass="42111">MSKQTFDVIIFGATGYTGRLVAEYLFAQYGVDGPVKWAIAGRSLSKLEAIRDSWANATALPLIVADAQDRASVRDMVAATRVVITTAGPFSVYGSDLVAACAELGTDYVDLSGEIPWIARMIGSHQAQAQASGARLVFSCGFDSVPFDLGVWFTQQQVMKKFARYAPRIRGRVRNMQGVLSGGTFLSVDAVVAAAAQDPALGELVADPFAYTPGFKGVEQPDDQTPYRDELTQTWVGPFIMSGINSKAVHRTNLLEGHLWGTSFQYDEMLMLKAQPSEDDEPGLAGFSFNEGGHPQPGQGPTQKELEAGFYDVLFIAELADGQVLKASVSCDEDPGYLSTSKMLAESAMALAFDVTREETPGGCWTPAAALNEAFIKRLTEKAGLRFTVEG</sequence>
<dbReference type="SUPFAM" id="SSF51735">
    <property type="entry name" value="NAD(P)-binding Rossmann-fold domains"/>
    <property type="match status" value="1"/>
</dbReference>
<protein>
    <submittedName>
        <fullName evidence="3">Uncharacterized conserved protein</fullName>
    </submittedName>
</protein>
<organism evidence="3 4">
    <name type="scientific">Pseudomonas graminis</name>
    <dbReference type="NCBI Taxonomy" id="158627"/>
    <lineage>
        <taxon>Bacteria</taxon>
        <taxon>Pseudomonadati</taxon>
        <taxon>Pseudomonadota</taxon>
        <taxon>Gammaproteobacteria</taxon>
        <taxon>Pseudomonadales</taxon>
        <taxon>Pseudomonadaceae</taxon>
        <taxon>Pseudomonas</taxon>
    </lineage>
</organism>
<proteinExistence type="predicted"/>
<feature type="domain" description="Saccharopine dehydrogenase NADP binding" evidence="2">
    <location>
        <begin position="8"/>
        <end position="134"/>
    </location>
</feature>
<evidence type="ECO:0000313" key="4">
    <source>
        <dbReference type="Proteomes" id="UP000182332"/>
    </source>
</evidence>
<dbReference type="Proteomes" id="UP000182332">
    <property type="component" value="Unassembled WGS sequence"/>
</dbReference>
<dbReference type="OrthoDB" id="4420885at2"/>
<evidence type="ECO:0000259" key="2">
    <source>
        <dbReference type="Pfam" id="PF03435"/>
    </source>
</evidence>
<dbReference type="InterPro" id="IPR051276">
    <property type="entry name" value="Saccharopine_DH-like_oxidrdct"/>
</dbReference>
<feature type="region of interest" description="Disordered" evidence="1">
    <location>
        <begin position="277"/>
        <end position="303"/>
    </location>
</feature>
<evidence type="ECO:0000256" key="1">
    <source>
        <dbReference type="SAM" id="MobiDB-lite"/>
    </source>
</evidence>
<dbReference type="AlphaFoldDB" id="A0A1I0IB97"/>
<dbReference type="InterPro" id="IPR036291">
    <property type="entry name" value="NAD(P)-bd_dom_sf"/>
</dbReference>
<reference evidence="3 4" key="1">
    <citation type="submission" date="2016-10" db="EMBL/GenBank/DDBJ databases">
        <authorList>
            <person name="de Groot N.N."/>
        </authorList>
    </citation>
    <scope>NUCLEOTIDE SEQUENCE [LARGE SCALE GENOMIC DNA]</scope>
    <source>
        <strain evidence="3 4">DSM 11363</strain>
    </source>
</reference>
<accession>A0A1I0IB97</accession>
<dbReference type="PANTHER" id="PTHR12286:SF5">
    <property type="entry name" value="SACCHAROPINE DEHYDROGENASE-LIKE OXIDOREDUCTASE"/>
    <property type="match status" value="1"/>
</dbReference>
<gene>
    <name evidence="3" type="ORF">SAMN05216197_13418</name>
</gene>
<name>A0A1I0IB97_9PSED</name>
<dbReference type="InterPro" id="IPR005097">
    <property type="entry name" value="Sacchrp_dh_NADP-bd"/>
</dbReference>
<dbReference type="PANTHER" id="PTHR12286">
    <property type="entry name" value="SACCHAROPINE DEHYDROGENASE-LIKE OXIDOREDUCTASE"/>
    <property type="match status" value="1"/>
</dbReference>
<evidence type="ECO:0000313" key="3">
    <source>
        <dbReference type="EMBL" id="SET93147.1"/>
    </source>
</evidence>
<dbReference type="GO" id="GO:0009247">
    <property type="term" value="P:glycolipid biosynthetic process"/>
    <property type="evidence" value="ECO:0007669"/>
    <property type="project" value="TreeGrafter"/>
</dbReference>
<dbReference type="EMBL" id="FOHW01000034">
    <property type="protein sequence ID" value="SET93147.1"/>
    <property type="molecule type" value="Genomic_DNA"/>
</dbReference>
<dbReference type="Gene3D" id="3.40.50.720">
    <property type="entry name" value="NAD(P)-binding Rossmann-like Domain"/>
    <property type="match status" value="1"/>
</dbReference>
<feature type="compositionally biased region" description="Low complexity" evidence="1">
    <location>
        <begin position="292"/>
        <end position="303"/>
    </location>
</feature>
<dbReference type="Pfam" id="PF03435">
    <property type="entry name" value="Sacchrp_dh_NADP"/>
    <property type="match status" value="1"/>
</dbReference>
<dbReference type="GO" id="GO:0005886">
    <property type="term" value="C:plasma membrane"/>
    <property type="evidence" value="ECO:0007669"/>
    <property type="project" value="TreeGrafter"/>
</dbReference>